<dbReference type="Proteomes" id="UP000306441">
    <property type="component" value="Unassembled WGS sequence"/>
</dbReference>
<evidence type="ECO:0000259" key="6">
    <source>
        <dbReference type="PROSITE" id="PS51078"/>
    </source>
</evidence>
<dbReference type="Pfam" id="PF01614">
    <property type="entry name" value="IclR_C"/>
    <property type="match status" value="1"/>
</dbReference>
<dbReference type="SUPFAM" id="SSF46785">
    <property type="entry name" value="Winged helix' DNA-binding domain"/>
    <property type="match status" value="1"/>
</dbReference>
<dbReference type="PROSITE" id="PS51077">
    <property type="entry name" value="HTH_ICLR"/>
    <property type="match status" value="1"/>
</dbReference>
<dbReference type="Gene3D" id="3.30.450.40">
    <property type="match status" value="1"/>
</dbReference>
<keyword evidence="3" id="KW-0804">Transcription</keyword>
<dbReference type="InterPro" id="IPR050707">
    <property type="entry name" value="HTH_MetabolicPath_Reg"/>
</dbReference>
<evidence type="ECO:0000256" key="4">
    <source>
        <dbReference type="SAM" id="MobiDB-lite"/>
    </source>
</evidence>
<proteinExistence type="predicted"/>
<dbReference type="RefSeq" id="WP_136359727.1">
    <property type="nucleotide sequence ID" value="NZ_SSNY01000012.1"/>
</dbReference>
<name>A0ABY2Q5E9_9HYPH</name>
<dbReference type="InterPro" id="IPR036388">
    <property type="entry name" value="WH-like_DNA-bd_sf"/>
</dbReference>
<organism evidence="7 8">
    <name type="scientific">Ollibium composti</name>
    <dbReference type="NCBI Taxonomy" id="2675109"/>
    <lineage>
        <taxon>Bacteria</taxon>
        <taxon>Pseudomonadati</taxon>
        <taxon>Pseudomonadota</taxon>
        <taxon>Alphaproteobacteria</taxon>
        <taxon>Hyphomicrobiales</taxon>
        <taxon>Phyllobacteriaceae</taxon>
        <taxon>Ollibium</taxon>
    </lineage>
</organism>
<keyword evidence="2" id="KW-0238">DNA-binding</keyword>
<feature type="domain" description="IclR-ED" evidence="6">
    <location>
        <begin position="70"/>
        <end position="256"/>
    </location>
</feature>
<dbReference type="PROSITE" id="PS51078">
    <property type="entry name" value="ICLR_ED"/>
    <property type="match status" value="1"/>
</dbReference>
<dbReference type="InterPro" id="IPR014757">
    <property type="entry name" value="Tscrpt_reg_IclR_C"/>
</dbReference>
<reference evidence="7 8" key="1">
    <citation type="submission" date="2019-04" db="EMBL/GenBank/DDBJ databases">
        <title>Mesorhizobium composti sp. nov., isolated from compost.</title>
        <authorList>
            <person name="Lin S.-Y."/>
            <person name="Hameed A."/>
            <person name="Hsieh Y.-T."/>
            <person name="Young C.-C."/>
        </authorList>
    </citation>
    <scope>NUCLEOTIDE SEQUENCE [LARGE SCALE GENOMIC DNA]</scope>
    <source>
        <strain evidence="7 8">CC-YTH430</strain>
    </source>
</reference>
<dbReference type="InterPro" id="IPR005471">
    <property type="entry name" value="Tscrpt_reg_IclR_N"/>
</dbReference>
<dbReference type="InterPro" id="IPR036390">
    <property type="entry name" value="WH_DNA-bd_sf"/>
</dbReference>
<dbReference type="PANTHER" id="PTHR30136">
    <property type="entry name" value="HELIX-TURN-HELIX TRANSCRIPTIONAL REGULATOR, ICLR FAMILY"/>
    <property type="match status" value="1"/>
</dbReference>
<comment type="caution">
    <text evidence="7">The sequence shown here is derived from an EMBL/GenBank/DDBJ whole genome shotgun (WGS) entry which is preliminary data.</text>
</comment>
<protein>
    <submittedName>
        <fullName evidence="7">IclR family transcriptional regulator</fullName>
    </submittedName>
</protein>
<feature type="region of interest" description="Disordered" evidence="4">
    <location>
        <begin position="255"/>
        <end position="288"/>
    </location>
</feature>
<accession>A0ABY2Q5E9</accession>
<dbReference type="PANTHER" id="PTHR30136:SF8">
    <property type="entry name" value="TRANSCRIPTIONAL REGULATORY PROTEIN"/>
    <property type="match status" value="1"/>
</dbReference>
<evidence type="ECO:0000313" key="8">
    <source>
        <dbReference type="Proteomes" id="UP000306441"/>
    </source>
</evidence>
<evidence type="ECO:0000256" key="3">
    <source>
        <dbReference type="ARBA" id="ARBA00023163"/>
    </source>
</evidence>
<dbReference type="SMART" id="SM00346">
    <property type="entry name" value="HTH_ICLR"/>
    <property type="match status" value="1"/>
</dbReference>
<evidence type="ECO:0000256" key="1">
    <source>
        <dbReference type="ARBA" id="ARBA00023015"/>
    </source>
</evidence>
<keyword evidence="8" id="KW-1185">Reference proteome</keyword>
<evidence type="ECO:0000256" key="2">
    <source>
        <dbReference type="ARBA" id="ARBA00023125"/>
    </source>
</evidence>
<feature type="domain" description="HTH iclR-type" evidence="5">
    <location>
        <begin position="8"/>
        <end position="69"/>
    </location>
</feature>
<evidence type="ECO:0000259" key="5">
    <source>
        <dbReference type="PROSITE" id="PS51077"/>
    </source>
</evidence>
<sequence length="288" mass="30780">MTIKGRGVQSIEVGGRILTALAAEGHPMMLRDLAQKSDLTPAQAHAYLLSFRRLGLVEQDDAGRYRIGPFALNLGIVRMYSFDPLKIATQHLSQLSEETGMMAMIVVLGTRGPTVIYVEEGASQLHVNVRAGTHYSMMGTASGRVFAAYLPQKMVRDYVDSELKEGPSQFMVGAPTSIRQIEASNENVRATGFATTEGVPVPGIHAVSAPVFDHTGQIQLVITLIGPAGRLTTATDGPYVTATLAFCARISSSLGYDPNAERPGTPGASTGPGRQRRQARTAQRPTTA</sequence>
<dbReference type="InterPro" id="IPR029016">
    <property type="entry name" value="GAF-like_dom_sf"/>
</dbReference>
<dbReference type="Pfam" id="PF09339">
    <property type="entry name" value="HTH_IclR"/>
    <property type="match status" value="1"/>
</dbReference>
<dbReference type="Gene3D" id="1.10.10.10">
    <property type="entry name" value="Winged helix-like DNA-binding domain superfamily/Winged helix DNA-binding domain"/>
    <property type="match status" value="1"/>
</dbReference>
<keyword evidence="1" id="KW-0805">Transcription regulation</keyword>
<dbReference type="EMBL" id="SSNY01000012">
    <property type="protein sequence ID" value="THF55303.1"/>
    <property type="molecule type" value="Genomic_DNA"/>
</dbReference>
<evidence type="ECO:0000313" key="7">
    <source>
        <dbReference type="EMBL" id="THF55303.1"/>
    </source>
</evidence>
<gene>
    <name evidence="7" type="ORF">E6C48_18865</name>
</gene>
<dbReference type="SUPFAM" id="SSF55781">
    <property type="entry name" value="GAF domain-like"/>
    <property type="match status" value="1"/>
</dbReference>